<evidence type="ECO:0000256" key="2">
    <source>
        <dbReference type="ARBA" id="ARBA00022692"/>
    </source>
</evidence>
<feature type="transmembrane region" description="Helical" evidence="5">
    <location>
        <begin position="160"/>
        <end position="178"/>
    </location>
</feature>
<reference evidence="6" key="1">
    <citation type="submission" date="2021-12" db="EMBL/GenBank/DDBJ databases">
        <authorList>
            <person name="Rodrigo-Torres L."/>
            <person name="Arahal R. D."/>
            <person name="Lucena T."/>
        </authorList>
    </citation>
    <scope>NUCLEOTIDE SEQUENCE</scope>
    <source>
        <strain evidence="6">CECT 8858</strain>
    </source>
</reference>
<protein>
    <recommendedName>
        <fullName evidence="8">Hemolysin III</fullName>
    </recommendedName>
</protein>
<comment type="caution">
    <text evidence="6">The sequence shown here is derived from an EMBL/GenBank/DDBJ whole genome shotgun (WGS) entry which is preliminary data.</text>
</comment>
<evidence type="ECO:0000256" key="3">
    <source>
        <dbReference type="ARBA" id="ARBA00022989"/>
    </source>
</evidence>
<evidence type="ECO:0000256" key="1">
    <source>
        <dbReference type="ARBA" id="ARBA00004141"/>
    </source>
</evidence>
<sequence length="209" mass="23957">MNTPSEIKTELANAISHGLGILFTIIASPILIALVVQKSDSILTFSVAFYCFSLLLMFTFSTLYHAFANPLVKKTLRIFDHISIFFLIGGTYAPFIILFTPSNTAFWFFIIQWSLIALGVLKKIFYTGKFRLLSTLIYIFIGCLVFFIDSDFWTQLPNKSIYFLIAGGLSYLIGVIFYQNQKIPYNHFIWHLFVFFAAIFHYFGILVAI</sequence>
<feature type="transmembrane region" description="Helical" evidence="5">
    <location>
        <begin position="42"/>
        <end position="66"/>
    </location>
</feature>
<feature type="transmembrane region" description="Helical" evidence="5">
    <location>
        <begin position="78"/>
        <end position="99"/>
    </location>
</feature>
<feature type="transmembrane region" description="Helical" evidence="5">
    <location>
        <begin position="130"/>
        <end position="148"/>
    </location>
</feature>
<keyword evidence="3 5" id="KW-1133">Transmembrane helix</keyword>
<evidence type="ECO:0008006" key="8">
    <source>
        <dbReference type="Google" id="ProtNLM"/>
    </source>
</evidence>
<proteinExistence type="predicted"/>
<name>A0ABM9ALT5_9BACT</name>
<dbReference type="PANTHER" id="PTHR20855:SF129">
    <property type="entry name" value="HEMOLYSIN-3 HOMOLOG"/>
    <property type="match status" value="1"/>
</dbReference>
<feature type="transmembrane region" description="Helical" evidence="5">
    <location>
        <begin position="190"/>
        <end position="208"/>
    </location>
</feature>
<feature type="transmembrane region" description="Helical" evidence="5">
    <location>
        <begin position="12"/>
        <end position="36"/>
    </location>
</feature>
<dbReference type="RefSeq" id="WP_238804705.1">
    <property type="nucleotide sequence ID" value="NZ_CAKLPY010000001.1"/>
</dbReference>
<dbReference type="PANTHER" id="PTHR20855">
    <property type="entry name" value="ADIPOR/PROGESTIN RECEPTOR-RELATED"/>
    <property type="match status" value="1"/>
</dbReference>
<dbReference type="EMBL" id="CAKLPY010000001">
    <property type="protein sequence ID" value="CAH0994706.1"/>
    <property type="molecule type" value="Genomic_DNA"/>
</dbReference>
<gene>
    <name evidence="6" type="ORF">EMA8858_00818</name>
</gene>
<accession>A0ABM9ALT5</accession>
<feature type="transmembrane region" description="Helical" evidence="5">
    <location>
        <begin position="105"/>
        <end position="121"/>
    </location>
</feature>
<keyword evidence="7" id="KW-1185">Reference proteome</keyword>
<dbReference type="Proteomes" id="UP000837932">
    <property type="component" value="Unassembled WGS sequence"/>
</dbReference>
<evidence type="ECO:0000313" key="6">
    <source>
        <dbReference type="EMBL" id="CAH0994706.1"/>
    </source>
</evidence>
<evidence type="ECO:0000313" key="7">
    <source>
        <dbReference type="Proteomes" id="UP000837932"/>
    </source>
</evidence>
<keyword evidence="4 5" id="KW-0472">Membrane</keyword>
<comment type="subcellular location">
    <subcellularLocation>
        <location evidence="1">Membrane</location>
        <topology evidence="1">Multi-pass membrane protein</topology>
    </subcellularLocation>
</comment>
<keyword evidence="2 5" id="KW-0812">Transmembrane</keyword>
<evidence type="ECO:0000256" key="5">
    <source>
        <dbReference type="SAM" id="Phobius"/>
    </source>
</evidence>
<dbReference type="InterPro" id="IPR004254">
    <property type="entry name" value="AdipoR/HlyIII-related"/>
</dbReference>
<dbReference type="Pfam" id="PF03006">
    <property type="entry name" value="HlyIII"/>
    <property type="match status" value="1"/>
</dbReference>
<organism evidence="6 7">
    <name type="scientific">Emticicia aquatica</name>
    <dbReference type="NCBI Taxonomy" id="1681835"/>
    <lineage>
        <taxon>Bacteria</taxon>
        <taxon>Pseudomonadati</taxon>
        <taxon>Bacteroidota</taxon>
        <taxon>Cytophagia</taxon>
        <taxon>Cytophagales</taxon>
        <taxon>Leadbetterellaceae</taxon>
        <taxon>Emticicia</taxon>
    </lineage>
</organism>
<evidence type="ECO:0000256" key="4">
    <source>
        <dbReference type="ARBA" id="ARBA00023136"/>
    </source>
</evidence>